<dbReference type="GO" id="GO:0004029">
    <property type="term" value="F:aldehyde dehydrogenase (NAD+) activity"/>
    <property type="evidence" value="ECO:0007669"/>
    <property type="project" value="UniProtKB-EC"/>
</dbReference>
<dbReference type="InterPro" id="IPR011408">
    <property type="entry name" value="Aldehyde_DH"/>
</dbReference>
<dbReference type="FunFam" id="3.40.605.10:FF:000007">
    <property type="entry name" value="NAD/NADP-dependent betaine aldehyde dehydrogenase"/>
    <property type="match status" value="1"/>
</dbReference>
<dbReference type="SUPFAM" id="SSF53720">
    <property type="entry name" value="ALDH-like"/>
    <property type="match status" value="2"/>
</dbReference>
<feature type="domain" description="Aldehyde dehydrogenase" evidence="6">
    <location>
        <begin position="554"/>
        <end position="772"/>
    </location>
</feature>
<evidence type="ECO:0000256" key="4">
    <source>
        <dbReference type="PROSITE-ProRule" id="PRU10007"/>
    </source>
</evidence>
<dbReference type="InterPro" id="IPR029510">
    <property type="entry name" value="Ald_DH_CS_GLU"/>
</dbReference>
<dbReference type="FunFam" id="3.40.309.10:FF:000012">
    <property type="entry name" value="Betaine aldehyde dehydrogenase"/>
    <property type="match status" value="1"/>
</dbReference>
<feature type="domain" description="Aldehyde dehydrogenase" evidence="6">
    <location>
        <begin position="48"/>
        <end position="495"/>
    </location>
</feature>
<evidence type="ECO:0000313" key="8">
    <source>
        <dbReference type="Proteomes" id="UP000019146"/>
    </source>
</evidence>
<dbReference type="InterPro" id="IPR016163">
    <property type="entry name" value="Ald_DH_C"/>
</dbReference>
<evidence type="ECO:0000256" key="5">
    <source>
        <dbReference type="RuleBase" id="RU003345"/>
    </source>
</evidence>
<name>A0A0P0RJW2_9BURK</name>
<dbReference type="PIRSF" id="PIRSF036490">
    <property type="entry name" value="Aldedh_dupl"/>
    <property type="match status" value="1"/>
</dbReference>
<dbReference type="Gene3D" id="3.40.605.10">
    <property type="entry name" value="Aldehyde Dehydrogenase, Chain A, domain 1"/>
    <property type="match status" value="2"/>
</dbReference>
<proteinExistence type="inferred from homology"/>
<organism evidence="7 8">
    <name type="scientific">Paraburkholderia caribensis MBA4</name>
    <dbReference type="NCBI Taxonomy" id="1323664"/>
    <lineage>
        <taxon>Bacteria</taxon>
        <taxon>Pseudomonadati</taxon>
        <taxon>Pseudomonadota</taxon>
        <taxon>Betaproteobacteria</taxon>
        <taxon>Burkholderiales</taxon>
        <taxon>Burkholderiaceae</taxon>
        <taxon>Paraburkholderia</taxon>
    </lineage>
</organism>
<evidence type="ECO:0000313" key="7">
    <source>
        <dbReference type="EMBL" id="ALL69115.1"/>
    </source>
</evidence>
<feature type="active site" evidence="4">
    <location>
        <position position="273"/>
    </location>
</feature>
<reference evidence="7 8" key="1">
    <citation type="journal article" date="2014" name="Genome Announc.">
        <title>Draft Genome Sequence of the Haloacid-Degrading Burkholderia caribensis Strain MBA4.</title>
        <authorList>
            <person name="Pan Y."/>
            <person name="Kong K.F."/>
            <person name="Tsang J.S."/>
        </authorList>
    </citation>
    <scope>NUCLEOTIDE SEQUENCE [LARGE SCALE GENOMIC DNA]</scope>
    <source>
        <strain evidence="7 8">MBA4</strain>
    </source>
</reference>
<protein>
    <submittedName>
        <fullName evidence="7">Aldehyde dehydrogenase</fullName>
        <ecNumber evidence="7">1.2.1.3</ecNumber>
    </submittedName>
</protein>
<dbReference type="EMBL" id="CP012747">
    <property type="protein sequence ID" value="ALL69115.1"/>
    <property type="molecule type" value="Genomic_DNA"/>
</dbReference>
<accession>A0A0P0RJW2</accession>
<evidence type="ECO:0000259" key="6">
    <source>
        <dbReference type="Pfam" id="PF00171"/>
    </source>
</evidence>
<comment type="similarity">
    <text evidence="1 3 5">Belongs to the aldehyde dehydrogenase family.</text>
</comment>
<dbReference type="PANTHER" id="PTHR11699">
    <property type="entry name" value="ALDEHYDE DEHYDROGENASE-RELATED"/>
    <property type="match status" value="1"/>
</dbReference>
<dbReference type="InterPro" id="IPR015590">
    <property type="entry name" value="Aldehyde_DH_dom"/>
</dbReference>
<dbReference type="AlphaFoldDB" id="A0A0P0RJW2"/>
<dbReference type="InterPro" id="IPR016162">
    <property type="entry name" value="Ald_DH_N"/>
</dbReference>
<evidence type="ECO:0000256" key="1">
    <source>
        <dbReference type="ARBA" id="ARBA00009986"/>
    </source>
</evidence>
<dbReference type="InterPro" id="IPR016161">
    <property type="entry name" value="Ald_DH/histidinol_DH"/>
</dbReference>
<evidence type="ECO:0000256" key="3">
    <source>
        <dbReference type="PIRNR" id="PIRNR036490"/>
    </source>
</evidence>
<dbReference type="Gene3D" id="3.40.309.10">
    <property type="entry name" value="Aldehyde Dehydrogenase, Chain A, domain 2"/>
    <property type="match status" value="1"/>
</dbReference>
<dbReference type="Proteomes" id="UP000019146">
    <property type="component" value="Chromosome 2"/>
</dbReference>
<sequence>MPEQIDPMSVAEYFSSMEYGPAPEDDQPARAWLAQHDATFGHFVDGGWRAPAAGERFASHEPATGELLAHIAQGDAADVDAAVAAARAAQPGWLALGGAGRARHLYALSRMVQRHSRLFAVLEALDNGKPIRETRDIDIPLVARHFLHHAGWAQLQDSEFKDFAPLGVIGQIVPWNFPLLMLAWKIAPAIATGNCVVLKPAEYTPLTALLFAELAQRAGLPKGVLNVVTGDGRTGAALVEHAGVDKIAFTGSTEVGRVIRAATAGTGKSLTLELGGKSPFIVFDDADLDGAVEGVVDAIWFNQGQVCCAGSRLLVQEGVAARFIDKLKRRMATLRVGPSLDKSIDIGAIVDKVQLERIDSLVEAGRLEGCEIYQSTQTTVPAGGCFYPPTLVTGVAPASTLAQEEIFGPVLVTMTFRTPDEAVALANNTRYGLAASIWSETIGRALDIAPRLACGVVWVNATNLFDAAVGFGGYRESGYGREGGREGIYEYVKPKAWLALGERRPVHRVTEVSPHAHESQPGADVLAIDRTAKLFIGGKQARPDSGYTLPVYGADGALVGEVGEGNRKDIRNAVAAARGAQKWSQATAHNRAQVIYYLAENLAVRAHEFVHQLVKRTGASVAEARREVDASVTRLFTYAAWADKFDGAVHAPPLRGVALAMNEPLGVIGIACPDEAPLLSFISLIAPALAMGNRVVALPSSSSPLTVTDFYQIVETSDVPAGVLNIVTGERDALLPALAKHDDVDALWCFGSAKDSALAERESVGNLKRTFVDHGRAFDWFDTSSEGPAFLRHATQVKNIWIPYGD</sequence>
<dbReference type="Pfam" id="PF00171">
    <property type="entry name" value="Aldedh"/>
    <property type="match status" value="2"/>
</dbReference>
<gene>
    <name evidence="7" type="ORF">K788_0004674</name>
</gene>
<dbReference type="KEGG" id="bcai:K788_0004674"/>
<keyword evidence="2 5" id="KW-0560">Oxidoreductase</keyword>
<dbReference type="EC" id="1.2.1.3" evidence="7"/>
<dbReference type="PROSITE" id="PS00687">
    <property type="entry name" value="ALDEHYDE_DEHYDR_GLU"/>
    <property type="match status" value="1"/>
</dbReference>
<evidence type="ECO:0000256" key="2">
    <source>
        <dbReference type="ARBA" id="ARBA00023002"/>
    </source>
</evidence>